<evidence type="ECO:0000313" key="2">
    <source>
        <dbReference type="Proteomes" id="UP000018817"/>
    </source>
</evidence>
<evidence type="ECO:0000313" key="1">
    <source>
        <dbReference type="EMBL" id="ETM98647.1"/>
    </source>
</evidence>
<organism evidence="1 2">
    <name type="scientific">Phytophthora nicotianae (strain INRA-310)</name>
    <name type="common">Phytophthora parasitica</name>
    <dbReference type="NCBI Taxonomy" id="761204"/>
    <lineage>
        <taxon>Eukaryota</taxon>
        <taxon>Sar</taxon>
        <taxon>Stramenopiles</taxon>
        <taxon>Oomycota</taxon>
        <taxon>Peronosporomycetes</taxon>
        <taxon>Peronosporales</taxon>
        <taxon>Peronosporaceae</taxon>
        <taxon>Phytophthora</taxon>
    </lineage>
</organism>
<gene>
    <name evidence="1" type="ORF">PPTG_24570</name>
</gene>
<dbReference type="Proteomes" id="UP000018817">
    <property type="component" value="Unassembled WGS sequence"/>
</dbReference>
<protein>
    <submittedName>
        <fullName evidence="1">Uncharacterized protein</fullName>
    </submittedName>
</protein>
<dbReference type="RefSeq" id="XP_008916052.1">
    <property type="nucleotide sequence ID" value="XM_008917804.1"/>
</dbReference>
<accession>W2PC60</accession>
<dbReference type="Gene3D" id="3.40.50.1820">
    <property type="entry name" value="alpha/beta hydrolase"/>
    <property type="match status" value="1"/>
</dbReference>
<reference evidence="2" key="1">
    <citation type="submission" date="2011-12" db="EMBL/GenBank/DDBJ databases">
        <authorList>
            <consortium name="The Broad Institute Genome Sequencing Platform"/>
            <person name="Russ C."/>
            <person name="Tyler B."/>
            <person name="Panabieres F."/>
            <person name="Shan W."/>
            <person name="Tripathy S."/>
            <person name="Grunwald N."/>
            <person name="Machado M."/>
            <person name="Young S.K."/>
            <person name="Zeng Q."/>
            <person name="Gargeya S."/>
            <person name="Fitzgerald M."/>
            <person name="Haas B."/>
            <person name="Abouelleil A."/>
            <person name="Alvarado L."/>
            <person name="Arachchi H.M."/>
            <person name="Berlin A."/>
            <person name="Chapman S.B."/>
            <person name="Gearin G."/>
            <person name="Goldberg J."/>
            <person name="Griggs A."/>
            <person name="Gujja S."/>
            <person name="Hansen M."/>
            <person name="Heiman D."/>
            <person name="Howarth C."/>
            <person name="Larimer J."/>
            <person name="Lui A."/>
            <person name="MacDonald P.J.P."/>
            <person name="McCowen C."/>
            <person name="Montmayeur A."/>
            <person name="Murphy C."/>
            <person name="Neiman D."/>
            <person name="Pearson M."/>
            <person name="Priest M."/>
            <person name="Roberts A."/>
            <person name="Saif S."/>
            <person name="Shea T."/>
            <person name="Sisk P."/>
            <person name="Stolte C."/>
            <person name="Sykes S."/>
            <person name="Wortman J."/>
            <person name="Nusbaum C."/>
            <person name="Birren B."/>
        </authorList>
    </citation>
    <scope>NUCLEOTIDE SEQUENCE [LARGE SCALE GENOMIC DNA]</scope>
    <source>
        <strain evidence="2">INRA-310</strain>
    </source>
</reference>
<dbReference type="InterPro" id="IPR029058">
    <property type="entry name" value="AB_hydrolase_fold"/>
</dbReference>
<dbReference type="PANTHER" id="PTHR22538:SF1">
    <property type="entry name" value="VWFD DOMAIN-CONTAINING PROTEIN"/>
    <property type="match status" value="1"/>
</dbReference>
<proteinExistence type="predicted"/>
<dbReference type="OMA" id="EVHMEME"/>
<dbReference type="EMBL" id="KI669675">
    <property type="protein sequence ID" value="ETM98647.1"/>
    <property type="molecule type" value="Genomic_DNA"/>
</dbReference>
<dbReference type="OrthoDB" id="109072at2759"/>
<reference evidence="1 2" key="2">
    <citation type="submission" date="2013-11" db="EMBL/GenBank/DDBJ databases">
        <title>The Genome Sequence of Phytophthora parasitica INRA-310.</title>
        <authorList>
            <consortium name="The Broad Institute Genomics Platform"/>
            <person name="Russ C."/>
            <person name="Tyler B."/>
            <person name="Panabieres F."/>
            <person name="Shan W."/>
            <person name="Tripathy S."/>
            <person name="Grunwald N."/>
            <person name="Machado M."/>
            <person name="Johnson C.S."/>
            <person name="Arredondo F."/>
            <person name="Hong C."/>
            <person name="Coffey M."/>
            <person name="Young S.K."/>
            <person name="Zeng Q."/>
            <person name="Gargeya S."/>
            <person name="Fitzgerald M."/>
            <person name="Abouelleil A."/>
            <person name="Alvarado L."/>
            <person name="Chapman S.B."/>
            <person name="Gainer-Dewar J."/>
            <person name="Goldberg J."/>
            <person name="Griggs A."/>
            <person name="Gujja S."/>
            <person name="Hansen M."/>
            <person name="Howarth C."/>
            <person name="Imamovic A."/>
            <person name="Ireland A."/>
            <person name="Larimer J."/>
            <person name="McCowan C."/>
            <person name="Murphy C."/>
            <person name="Pearson M."/>
            <person name="Poon T.W."/>
            <person name="Priest M."/>
            <person name="Roberts A."/>
            <person name="Saif S."/>
            <person name="Shea T."/>
            <person name="Sykes S."/>
            <person name="Wortman J."/>
            <person name="Nusbaum C."/>
            <person name="Birren B."/>
        </authorList>
    </citation>
    <scope>NUCLEOTIDE SEQUENCE [LARGE SCALE GENOMIC DNA]</scope>
    <source>
        <strain evidence="1 2">INRA-310</strain>
    </source>
</reference>
<dbReference type="VEuPathDB" id="FungiDB:PPTG_24570"/>
<dbReference type="SUPFAM" id="SSF53474">
    <property type="entry name" value="alpha/beta-Hydrolases"/>
    <property type="match status" value="1"/>
</dbReference>
<sequence length="623" mass="65888">MDGREPERNVAGINYLGATSLTGTLLTLAQPNITSIGTLSSLNLLGAGITHTQSAGGNVASFTNSAAVSTLTIGIASAGGACDIRSTTANDLYLGANNTRRLSIKSGGNVDINTSSPGYQLDVSGSFNSTSFYMNGTLITASATDLNGVTGYGTYLSGITPGSVAASKAMVTNANSMIQFGSGSATTNQIKYFASTSLRDSIRVYRVDDSSPLTIALNNATPIPSASIGDKTVECPSGNLLKTTFAGTQYAICASGETGVLVNSSDLDVTVEYLDDSVDILKPHLTDGPTSCEPVEKPISLTPTAFALVTDKIPSSTSRMLKEEVHMEMETTTCETCLSTPRPCIFLHGLGNPNEEAELQDTSELTSGRLGDIHGHAPCCSEIKYAILNTVDAGWRNDTLHKKFCDFSLSMSSTSNVDAGIVDNTVIVTHSMGGLVVAHALAKGACKFSETTSWVAISAPMTGSMAADFIVDYCNREETIDVAVELLELIGQCPASKSRRSTTYQGGKHSTPPIDAAFVAAQEAYRGNVSAAMCSDSFFGLFSMTQVSYILAGTVIPHKSKKNDGFVEFQSCLGGLDESQFGNHYLDRFYRPQLNHADTAFKNGDGLFKDSKKPNKWFECLEL</sequence>
<dbReference type="GeneID" id="20193169"/>
<name>W2PC60_PHYN3</name>
<dbReference type="PANTHER" id="PTHR22538">
    <property type="entry name" value="CILIA- AND FLAGELLA-ASSOCIATED PROTEIN 74"/>
    <property type="match status" value="1"/>
</dbReference>
<dbReference type="AlphaFoldDB" id="W2PC60"/>